<feature type="chain" id="PRO_5023836540" description="Embryo surrounding factor 1 brassicaceae domain-containing protein" evidence="1">
    <location>
        <begin position="31"/>
        <end position="108"/>
    </location>
</feature>
<name>A0A5J9UW18_9POAL</name>
<sequence>MRKNNGGGALLLTMFVFVILLGALPLPAQCRRQQLLGVGSSVAVAANSTSLDERKLKLVFCTFAFCGYYNRSGQGCYCCPDMSRKEYCHLTMEECKNNCATCNPKCSP</sequence>
<gene>
    <name evidence="2" type="ORF">EJB05_29827</name>
</gene>
<dbReference type="Proteomes" id="UP000324897">
    <property type="component" value="Chromosome 2"/>
</dbReference>
<accession>A0A5J9UW18</accession>
<keyword evidence="3" id="KW-1185">Reference proteome</keyword>
<evidence type="ECO:0008006" key="4">
    <source>
        <dbReference type="Google" id="ProtNLM"/>
    </source>
</evidence>
<reference evidence="2 3" key="1">
    <citation type="journal article" date="2019" name="Sci. Rep.">
        <title>A high-quality genome of Eragrostis curvula grass provides insights into Poaceae evolution and supports new strategies to enhance forage quality.</title>
        <authorList>
            <person name="Carballo J."/>
            <person name="Santos B.A.C.M."/>
            <person name="Zappacosta D."/>
            <person name="Garbus I."/>
            <person name="Selva J.P."/>
            <person name="Gallo C.A."/>
            <person name="Diaz A."/>
            <person name="Albertini E."/>
            <person name="Caccamo M."/>
            <person name="Echenique V."/>
        </authorList>
    </citation>
    <scope>NUCLEOTIDE SEQUENCE [LARGE SCALE GENOMIC DNA]</scope>
    <source>
        <strain evidence="3">cv. Victoria</strain>
        <tissue evidence="2">Leaf</tissue>
    </source>
</reference>
<dbReference type="EMBL" id="RWGY01000013">
    <property type="protein sequence ID" value="TVU27230.1"/>
    <property type="molecule type" value="Genomic_DNA"/>
</dbReference>
<proteinExistence type="predicted"/>
<organism evidence="2 3">
    <name type="scientific">Eragrostis curvula</name>
    <name type="common">weeping love grass</name>
    <dbReference type="NCBI Taxonomy" id="38414"/>
    <lineage>
        <taxon>Eukaryota</taxon>
        <taxon>Viridiplantae</taxon>
        <taxon>Streptophyta</taxon>
        <taxon>Embryophyta</taxon>
        <taxon>Tracheophyta</taxon>
        <taxon>Spermatophyta</taxon>
        <taxon>Magnoliopsida</taxon>
        <taxon>Liliopsida</taxon>
        <taxon>Poales</taxon>
        <taxon>Poaceae</taxon>
        <taxon>PACMAD clade</taxon>
        <taxon>Chloridoideae</taxon>
        <taxon>Eragrostideae</taxon>
        <taxon>Eragrostidinae</taxon>
        <taxon>Eragrostis</taxon>
    </lineage>
</organism>
<comment type="caution">
    <text evidence="2">The sequence shown here is derived from an EMBL/GenBank/DDBJ whole genome shotgun (WGS) entry which is preliminary data.</text>
</comment>
<dbReference type="AlphaFoldDB" id="A0A5J9UW18"/>
<keyword evidence="1" id="KW-0732">Signal</keyword>
<evidence type="ECO:0000313" key="3">
    <source>
        <dbReference type="Proteomes" id="UP000324897"/>
    </source>
</evidence>
<feature type="signal peptide" evidence="1">
    <location>
        <begin position="1"/>
        <end position="30"/>
    </location>
</feature>
<dbReference type="OrthoDB" id="680445at2759"/>
<dbReference type="Gramene" id="TVU27230">
    <property type="protein sequence ID" value="TVU27230"/>
    <property type="gene ID" value="EJB05_29827"/>
</dbReference>
<evidence type="ECO:0000313" key="2">
    <source>
        <dbReference type="EMBL" id="TVU27230.1"/>
    </source>
</evidence>
<protein>
    <recommendedName>
        <fullName evidence="4">Embryo surrounding factor 1 brassicaceae domain-containing protein</fullName>
    </recommendedName>
</protein>
<evidence type="ECO:0000256" key="1">
    <source>
        <dbReference type="SAM" id="SignalP"/>
    </source>
</evidence>